<evidence type="ECO:0000313" key="6">
    <source>
        <dbReference type="Proteomes" id="UP000217199"/>
    </source>
</evidence>
<dbReference type="PROSITE" id="PS00941">
    <property type="entry name" value="CARBOXYLESTERASE_B_2"/>
    <property type="match status" value="1"/>
</dbReference>
<feature type="chain" id="PRO_5013427477" description="Carboxylic ester hydrolase" evidence="3">
    <location>
        <begin position="19"/>
        <end position="532"/>
    </location>
</feature>
<dbReference type="InterPro" id="IPR002018">
    <property type="entry name" value="CarbesteraseB"/>
</dbReference>
<evidence type="ECO:0000313" key="5">
    <source>
        <dbReference type="EMBL" id="PAV18566.1"/>
    </source>
</evidence>
<dbReference type="InterPro" id="IPR050309">
    <property type="entry name" value="Type-B_Carboxylest/Lipase"/>
</dbReference>
<dbReference type="EC" id="3.1.1.-" evidence="3"/>
<comment type="caution">
    <text evidence="5">The sequence shown here is derived from an EMBL/GenBank/DDBJ whole genome shotgun (WGS) entry which is preliminary data.</text>
</comment>
<feature type="signal peptide" evidence="3">
    <location>
        <begin position="1"/>
        <end position="18"/>
    </location>
</feature>
<dbReference type="InParanoid" id="A0A286UG29"/>
<dbReference type="Proteomes" id="UP000217199">
    <property type="component" value="Unassembled WGS sequence"/>
</dbReference>
<dbReference type="EMBL" id="NBII01000005">
    <property type="protein sequence ID" value="PAV18566.1"/>
    <property type="molecule type" value="Genomic_DNA"/>
</dbReference>
<protein>
    <recommendedName>
        <fullName evidence="3">Carboxylic ester hydrolase</fullName>
        <ecNumber evidence="3">3.1.1.-</ecNumber>
    </recommendedName>
</protein>
<dbReference type="Gene3D" id="3.40.50.1820">
    <property type="entry name" value="alpha/beta hydrolase"/>
    <property type="match status" value="1"/>
</dbReference>
<feature type="domain" description="Carboxylesterase type B" evidence="4">
    <location>
        <begin position="37"/>
        <end position="522"/>
    </location>
</feature>
<evidence type="ECO:0000259" key="4">
    <source>
        <dbReference type="Pfam" id="PF00135"/>
    </source>
</evidence>
<proteinExistence type="inferred from homology"/>
<dbReference type="PANTHER" id="PTHR11559">
    <property type="entry name" value="CARBOXYLESTERASE"/>
    <property type="match status" value="1"/>
</dbReference>
<gene>
    <name evidence="5" type="ORF">PNOK_0540800</name>
</gene>
<dbReference type="GO" id="GO:0016787">
    <property type="term" value="F:hydrolase activity"/>
    <property type="evidence" value="ECO:0007669"/>
    <property type="project" value="UniProtKB-KW"/>
</dbReference>
<accession>A0A286UG29</accession>
<dbReference type="STRING" id="2282107.A0A286UG29"/>
<dbReference type="SUPFAM" id="SSF53474">
    <property type="entry name" value="alpha/beta-Hydrolases"/>
    <property type="match status" value="1"/>
</dbReference>
<organism evidence="5 6">
    <name type="scientific">Pyrrhoderma noxium</name>
    <dbReference type="NCBI Taxonomy" id="2282107"/>
    <lineage>
        <taxon>Eukaryota</taxon>
        <taxon>Fungi</taxon>
        <taxon>Dikarya</taxon>
        <taxon>Basidiomycota</taxon>
        <taxon>Agaricomycotina</taxon>
        <taxon>Agaricomycetes</taxon>
        <taxon>Hymenochaetales</taxon>
        <taxon>Hymenochaetaceae</taxon>
        <taxon>Pyrrhoderma</taxon>
    </lineage>
</organism>
<dbReference type="OrthoDB" id="408631at2759"/>
<dbReference type="Pfam" id="PF00135">
    <property type="entry name" value="COesterase"/>
    <property type="match status" value="1"/>
</dbReference>
<dbReference type="InterPro" id="IPR019826">
    <property type="entry name" value="Carboxylesterase_B_AS"/>
</dbReference>
<keyword evidence="6" id="KW-1185">Reference proteome</keyword>
<name>A0A286UG29_9AGAM</name>
<dbReference type="InterPro" id="IPR019819">
    <property type="entry name" value="Carboxylesterase_B_CS"/>
</dbReference>
<sequence>MRLLPIALIVATLDVVTAVDPLVDDGYTKYLGTELPNGISQWLGIRFAAAPVGNLRFRAPEDPPTNSSVQIADAHGPICLSTGASFPSSGHSEDCLFLDVYAPTDATSDSLLPVFFSIPGGGLNALSDANNNGSELILAADKDMVVVTINYRVGPYGFLASSEVQNDGTINAGLHDQRKALEWVQANIRKFGGNPGHVVLGGASAGAESVCLQLTAFGGRDTDLFHAVIAESQSFPPIFTVSEAQFQYDALAERTGCSDATDSLQCLRDLDISDLQNNNIAIPFPGRNNTPNFLYNAILDGDLIPDYPYVLFQEGKFVKVPSVFGDDTNEGTIFTPSDLNTADDMNNFLLDNFPNLNSSSLSTIDSLYPKSTQFISRGEFFSAAALAYGELRYNCPGIFISGEIRDLSTPQTNWLYHYNVEDPDQVASGLGVPHTVEAFAIWGLDSRSATPPASYSTTNAAIIPVVQGYWTSFIRTFNPNTFRADGSPEWEPFGDNQDRILFETNATRMETVPSDQKEHCDFFISIGIELEQ</sequence>
<dbReference type="AlphaFoldDB" id="A0A286UG29"/>
<evidence type="ECO:0000256" key="1">
    <source>
        <dbReference type="ARBA" id="ARBA00005964"/>
    </source>
</evidence>
<keyword evidence="3" id="KW-0732">Signal</keyword>
<evidence type="ECO:0000256" key="3">
    <source>
        <dbReference type="RuleBase" id="RU361235"/>
    </source>
</evidence>
<dbReference type="PROSITE" id="PS00122">
    <property type="entry name" value="CARBOXYLESTERASE_B_1"/>
    <property type="match status" value="1"/>
</dbReference>
<keyword evidence="2 3" id="KW-0378">Hydrolase</keyword>
<comment type="similarity">
    <text evidence="1 3">Belongs to the type-B carboxylesterase/lipase family.</text>
</comment>
<reference evidence="5 6" key="1">
    <citation type="journal article" date="2017" name="Mol. Ecol.">
        <title>Comparative and population genomic landscape of Phellinus noxius: A hypervariable fungus causing root rot in trees.</title>
        <authorList>
            <person name="Chung C.L."/>
            <person name="Lee T.J."/>
            <person name="Akiba M."/>
            <person name="Lee H.H."/>
            <person name="Kuo T.H."/>
            <person name="Liu D."/>
            <person name="Ke H.M."/>
            <person name="Yokoi T."/>
            <person name="Roa M.B."/>
            <person name="Lu M.J."/>
            <person name="Chang Y.Y."/>
            <person name="Ann P.J."/>
            <person name="Tsai J.N."/>
            <person name="Chen C.Y."/>
            <person name="Tzean S.S."/>
            <person name="Ota Y."/>
            <person name="Hattori T."/>
            <person name="Sahashi N."/>
            <person name="Liou R.F."/>
            <person name="Kikuchi T."/>
            <person name="Tsai I.J."/>
        </authorList>
    </citation>
    <scope>NUCLEOTIDE SEQUENCE [LARGE SCALE GENOMIC DNA]</scope>
    <source>
        <strain evidence="5 6">FFPRI411160</strain>
    </source>
</reference>
<evidence type="ECO:0000256" key="2">
    <source>
        <dbReference type="ARBA" id="ARBA00022801"/>
    </source>
</evidence>
<dbReference type="InterPro" id="IPR029058">
    <property type="entry name" value="AB_hydrolase_fold"/>
</dbReference>